<dbReference type="NCBIfam" id="TIGR03054">
    <property type="entry name" value="photo_alph_chp1"/>
    <property type="match status" value="1"/>
</dbReference>
<dbReference type="RefSeq" id="WP_076364334.1">
    <property type="nucleotide sequence ID" value="NZ_FTOM01000002.1"/>
</dbReference>
<proteinExistence type="predicted"/>
<keyword evidence="1" id="KW-0472">Membrane</keyword>
<dbReference type="InterPro" id="IPR017495">
    <property type="entry name" value="PuhC"/>
</dbReference>
<protein>
    <submittedName>
        <fullName evidence="2">Putative photosynthetic complex assembly protein</fullName>
    </submittedName>
</protein>
<evidence type="ECO:0000313" key="2">
    <source>
        <dbReference type="EMBL" id="SIS68402.1"/>
    </source>
</evidence>
<keyword evidence="1" id="KW-0812">Transmembrane</keyword>
<dbReference type="STRING" id="407234.SAMN05421795_102511"/>
<dbReference type="AlphaFoldDB" id="A0A1N7L3G8"/>
<keyword evidence="3" id="KW-1185">Reference proteome</keyword>
<dbReference type="EMBL" id="FTOM01000002">
    <property type="protein sequence ID" value="SIS68402.1"/>
    <property type="molecule type" value="Genomic_DNA"/>
</dbReference>
<keyword evidence="1" id="KW-1133">Transmembrane helix</keyword>
<gene>
    <name evidence="2" type="ORF">SAMN05421795_102511</name>
</gene>
<name>A0A1N7L3G8_9RHOB</name>
<accession>A0A1N7L3G8</accession>
<organism evidence="2 3">
    <name type="scientific">Phaeovulum vinaykumarii</name>
    <dbReference type="NCBI Taxonomy" id="407234"/>
    <lineage>
        <taxon>Bacteria</taxon>
        <taxon>Pseudomonadati</taxon>
        <taxon>Pseudomonadota</taxon>
        <taxon>Alphaproteobacteria</taxon>
        <taxon>Rhodobacterales</taxon>
        <taxon>Paracoccaceae</taxon>
        <taxon>Phaeovulum</taxon>
    </lineage>
</organism>
<evidence type="ECO:0000256" key="1">
    <source>
        <dbReference type="SAM" id="Phobius"/>
    </source>
</evidence>
<sequence>MSDQSNNPKFRHGKEVDLIPPKLLYAMGALVLSALAITSYAVVTDREPMAQPAPSNVVASRMLSVDSPDGRAVTLRDEKGDLIAEMENGGFIAVIYSGLSQVRHVARLPMDLPIRLERYGNGRLVVRDPETGWSVELTSFGENKNTFERLLPE</sequence>
<evidence type="ECO:0000313" key="3">
    <source>
        <dbReference type="Proteomes" id="UP000186098"/>
    </source>
</evidence>
<feature type="transmembrane region" description="Helical" evidence="1">
    <location>
        <begin position="23"/>
        <end position="43"/>
    </location>
</feature>
<dbReference type="Proteomes" id="UP000186098">
    <property type="component" value="Unassembled WGS sequence"/>
</dbReference>
<reference evidence="3" key="1">
    <citation type="submission" date="2017-01" db="EMBL/GenBank/DDBJ databases">
        <authorList>
            <person name="Varghese N."/>
            <person name="Submissions S."/>
        </authorList>
    </citation>
    <scope>NUCLEOTIDE SEQUENCE [LARGE SCALE GENOMIC DNA]</scope>
    <source>
        <strain evidence="3">DSM 18714</strain>
    </source>
</reference>